<dbReference type="InterPro" id="IPR011990">
    <property type="entry name" value="TPR-like_helical_dom_sf"/>
</dbReference>
<name>A0A397TWG5_9GLOM</name>
<protein>
    <submittedName>
        <fullName evidence="3">Kinase-like domain-containing protein</fullName>
    </submittedName>
</protein>
<gene>
    <name evidence="3" type="ORF">C2G38_2150753</name>
</gene>
<sequence>MGCSAGVRNLGFCYERGAGVEKNERKAFTYYKKSADMGNADGMNNLGYCYRHGTGVERDEDTAFIYYQKSADMGNAYGISNLGYCYHNGIGVEVDGDTAFIHYQKSAEMGNAKGMSNVVTNDWVHRNCDVDEDLKILLVKNKYQLSWIPYNEFTNIREIGKGGFATVYSANWYDRKREMNATVALKLLHGSRSSYKEFINELWAYCDIGLKHLTFLKCLGISKDSSSKDYILVMEYAKLGSLRSNIYSISQMVWKDKLHLLKSIAFDLQIIHSNNLIHCDLHSGNILLDSFHSAYIADLGLSMLANIRSKNEIYGIMSYIAPEVLYNRAYSMASDVYSFGIIAYEIVSGLRAFHDISDNIQLQHKIYNGLRPSIPAHVPRLVTELIIKCWDPQPDKRLSSKEIYATINVWNNEITNNEFTELVAQIKKADEMLNDLSISTPSFFEKIHADTIYFSRSLDTLKEQKSNETLLIISHDHVIGVDKDICESDIDYQESTVIGNADEVFALGNSYKNGIGVEKNENKAFFYYQKSAEMGHTDGMYQAAICYEDGIGIENDENKAFIYYKKSAQMGNDEGMCGVGYCYMYGIGVEKDENSAPSWYQKSAESGNSGGMCGLGDCYRDRVGIKKDENKAFIFYQKSAEMGNTNGICNVGYCYQNGIGVEKDEHKAFINYQISAKLRNKCGTSNFGNCYLNGIGVKKDDYKAFTYFKKLAEMGYADGMFQVGICYSDGIGVEKDEYQAFIHYQKSAEMGNADGMFRVVFGLGWSLASQYRLNWNTL</sequence>
<dbReference type="GO" id="GO:0005524">
    <property type="term" value="F:ATP binding"/>
    <property type="evidence" value="ECO:0007669"/>
    <property type="project" value="UniProtKB-UniRule"/>
</dbReference>
<dbReference type="Gene3D" id="1.10.510.10">
    <property type="entry name" value="Transferase(Phosphotransferase) domain 1"/>
    <property type="match status" value="1"/>
</dbReference>
<dbReference type="SUPFAM" id="SSF81901">
    <property type="entry name" value="HCP-like"/>
    <property type="match status" value="3"/>
</dbReference>
<dbReference type="InterPro" id="IPR017441">
    <property type="entry name" value="Protein_kinase_ATP_BS"/>
</dbReference>
<dbReference type="PANTHER" id="PTHR43628">
    <property type="entry name" value="ACTIVATOR OF C KINASE PROTEIN 1-RELATED"/>
    <property type="match status" value="1"/>
</dbReference>
<dbReference type="Pfam" id="PF08238">
    <property type="entry name" value="Sel1"/>
    <property type="match status" value="10"/>
</dbReference>
<proteinExistence type="predicted"/>
<dbReference type="PANTHER" id="PTHR43628:SF1">
    <property type="entry name" value="CHITIN SYNTHASE REGULATORY FACTOR 2-RELATED"/>
    <property type="match status" value="1"/>
</dbReference>
<reference evidence="3 4" key="1">
    <citation type="submission" date="2018-06" db="EMBL/GenBank/DDBJ databases">
        <title>Comparative genomics reveals the genomic features of Rhizophagus irregularis, R. cerebriforme, R. diaphanum and Gigaspora rosea, and their symbiotic lifestyle signature.</title>
        <authorList>
            <person name="Morin E."/>
            <person name="San Clemente H."/>
            <person name="Chen E.C.H."/>
            <person name="De La Providencia I."/>
            <person name="Hainaut M."/>
            <person name="Kuo A."/>
            <person name="Kohler A."/>
            <person name="Murat C."/>
            <person name="Tang N."/>
            <person name="Roy S."/>
            <person name="Loubradou J."/>
            <person name="Henrissat B."/>
            <person name="Grigoriev I.V."/>
            <person name="Corradi N."/>
            <person name="Roux C."/>
            <person name="Martin F.M."/>
        </authorList>
    </citation>
    <scope>NUCLEOTIDE SEQUENCE [LARGE SCALE GENOMIC DNA]</scope>
    <source>
        <strain evidence="3 4">DAOM 194757</strain>
    </source>
</reference>
<dbReference type="SMART" id="SM00671">
    <property type="entry name" value="SEL1"/>
    <property type="match status" value="10"/>
</dbReference>
<dbReference type="OrthoDB" id="272077at2759"/>
<feature type="domain" description="Protein kinase" evidence="2">
    <location>
        <begin position="153"/>
        <end position="411"/>
    </location>
</feature>
<keyword evidence="4" id="KW-1185">Reference proteome</keyword>
<dbReference type="InterPro" id="IPR011009">
    <property type="entry name" value="Kinase-like_dom_sf"/>
</dbReference>
<evidence type="ECO:0000259" key="2">
    <source>
        <dbReference type="PROSITE" id="PS50011"/>
    </source>
</evidence>
<keyword evidence="1" id="KW-0547">Nucleotide-binding</keyword>
<evidence type="ECO:0000313" key="3">
    <source>
        <dbReference type="EMBL" id="RIB00729.1"/>
    </source>
</evidence>
<evidence type="ECO:0000313" key="4">
    <source>
        <dbReference type="Proteomes" id="UP000266673"/>
    </source>
</evidence>
<dbReference type="PROSITE" id="PS50011">
    <property type="entry name" value="PROTEIN_KINASE_DOM"/>
    <property type="match status" value="1"/>
</dbReference>
<dbReference type="InterPro" id="IPR052945">
    <property type="entry name" value="Mitotic_Regulator"/>
</dbReference>
<feature type="binding site" evidence="1">
    <location>
        <position position="186"/>
    </location>
    <ligand>
        <name>ATP</name>
        <dbReference type="ChEBI" id="CHEBI:30616"/>
    </ligand>
</feature>
<keyword evidence="3" id="KW-0808">Transferase</keyword>
<dbReference type="PROSITE" id="PS00107">
    <property type="entry name" value="PROTEIN_KINASE_ATP"/>
    <property type="match status" value="1"/>
</dbReference>
<dbReference type="SUPFAM" id="SSF56112">
    <property type="entry name" value="Protein kinase-like (PK-like)"/>
    <property type="match status" value="1"/>
</dbReference>
<dbReference type="InterPro" id="IPR000719">
    <property type="entry name" value="Prot_kinase_dom"/>
</dbReference>
<dbReference type="Pfam" id="PF07714">
    <property type="entry name" value="PK_Tyr_Ser-Thr"/>
    <property type="match status" value="1"/>
</dbReference>
<dbReference type="InterPro" id="IPR006597">
    <property type="entry name" value="Sel1-like"/>
</dbReference>
<dbReference type="EMBL" id="QKWP01003705">
    <property type="protein sequence ID" value="RIB00729.1"/>
    <property type="molecule type" value="Genomic_DNA"/>
</dbReference>
<keyword evidence="3" id="KW-0418">Kinase</keyword>
<accession>A0A397TWG5</accession>
<dbReference type="AlphaFoldDB" id="A0A397TWG5"/>
<dbReference type="Gene3D" id="1.25.40.10">
    <property type="entry name" value="Tetratricopeptide repeat domain"/>
    <property type="match status" value="2"/>
</dbReference>
<evidence type="ECO:0000256" key="1">
    <source>
        <dbReference type="PROSITE-ProRule" id="PRU10141"/>
    </source>
</evidence>
<organism evidence="3 4">
    <name type="scientific">Gigaspora rosea</name>
    <dbReference type="NCBI Taxonomy" id="44941"/>
    <lineage>
        <taxon>Eukaryota</taxon>
        <taxon>Fungi</taxon>
        <taxon>Fungi incertae sedis</taxon>
        <taxon>Mucoromycota</taxon>
        <taxon>Glomeromycotina</taxon>
        <taxon>Glomeromycetes</taxon>
        <taxon>Diversisporales</taxon>
        <taxon>Gigasporaceae</taxon>
        <taxon>Gigaspora</taxon>
    </lineage>
</organism>
<dbReference type="Proteomes" id="UP000266673">
    <property type="component" value="Unassembled WGS sequence"/>
</dbReference>
<dbReference type="GO" id="GO:0004672">
    <property type="term" value="F:protein kinase activity"/>
    <property type="evidence" value="ECO:0007669"/>
    <property type="project" value="InterPro"/>
</dbReference>
<dbReference type="STRING" id="44941.A0A397TWG5"/>
<comment type="caution">
    <text evidence="3">The sequence shown here is derived from an EMBL/GenBank/DDBJ whole genome shotgun (WGS) entry which is preliminary data.</text>
</comment>
<dbReference type="InterPro" id="IPR001245">
    <property type="entry name" value="Ser-Thr/Tyr_kinase_cat_dom"/>
</dbReference>
<keyword evidence="1" id="KW-0067">ATP-binding</keyword>